<accession>A0A7W8DPI9</accession>
<proteinExistence type="predicted"/>
<organism evidence="2 3">
    <name type="scientific">Prosthecobacter dejongeii</name>
    <dbReference type="NCBI Taxonomy" id="48465"/>
    <lineage>
        <taxon>Bacteria</taxon>
        <taxon>Pseudomonadati</taxon>
        <taxon>Verrucomicrobiota</taxon>
        <taxon>Verrucomicrobiia</taxon>
        <taxon>Verrucomicrobiales</taxon>
        <taxon>Verrucomicrobiaceae</taxon>
        <taxon>Prosthecobacter</taxon>
    </lineage>
</organism>
<dbReference type="Gene3D" id="1.20.1280.80">
    <property type="match status" value="1"/>
</dbReference>
<dbReference type="NCBIfam" id="TIGR02511">
    <property type="entry name" value="type_III_tyeA"/>
    <property type="match status" value="1"/>
</dbReference>
<dbReference type="InterPro" id="IPR015144">
    <property type="entry name" value="T3SS_TyeA"/>
</dbReference>
<comment type="caution">
    <text evidence="2">The sequence shown here is derived from an EMBL/GenBank/DDBJ whole genome shotgun (WGS) entry which is preliminary data.</text>
</comment>
<keyword evidence="3" id="KW-1185">Reference proteome</keyword>
<dbReference type="EMBL" id="JACHIF010000003">
    <property type="protein sequence ID" value="MBB5037714.1"/>
    <property type="molecule type" value="Genomic_DNA"/>
</dbReference>
<evidence type="ECO:0000259" key="1">
    <source>
        <dbReference type="Pfam" id="PF09059"/>
    </source>
</evidence>
<name>A0A7W8DPI9_9BACT</name>
<dbReference type="SUPFAM" id="SSF140591">
    <property type="entry name" value="Type III secretion system domain"/>
    <property type="match status" value="1"/>
</dbReference>
<sequence>MANEYTAHDLMRELLEMTTQRWIDPNNFIQITNKIGVKDSEMRIYFLTQLREKIRLIPLKLYPSADIREKMLEALQQAMDTEISREEVSL</sequence>
<feature type="domain" description="Type III secretion system effector delivery regulator TyeA" evidence="1">
    <location>
        <begin position="9"/>
        <end position="87"/>
    </location>
</feature>
<evidence type="ECO:0000313" key="2">
    <source>
        <dbReference type="EMBL" id="MBB5037714.1"/>
    </source>
</evidence>
<dbReference type="Proteomes" id="UP000534294">
    <property type="component" value="Unassembled WGS sequence"/>
</dbReference>
<dbReference type="RefSeq" id="WP_184207849.1">
    <property type="nucleotide sequence ID" value="NZ_JACHIF010000003.1"/>
</dbReference>
<dbReference type="InterPro" id="IPR013351">
    <property type="entry name" value="T3SS_TyeA-rel"/>
</dbReference>
<dbReference type="AlphaFoldDB" id="A0A7W8DPI9"/>
<gene>
    <name evidence="2" type="ORF">HNQ64_001963</name>
</gene>
<dbReference type="Pfam" id="PF09059">
    <property type="entry name" value="TyeA"/>
    <property type="match status" value="1"/>
</dbReference>
<dbReference type="InterPro" id="IPR038347">
    <property type="entry name" value="TyeA_sf"/>
</dbReference>
<reference evidence="2 3" key="1">
    <citation type="submission" date="2020-08" db="EMBL/GenBank/DDBJ databases">
        <title>Genomic Encyclopedia of Type Strains, Phase IV (KMG-IV): sequencing the most valuable type-strain genomes for metagenomic binning, comparative biology and taxonomic classification.</title>
        <authorList>
            <person name="Goeker M."/>
        </authorList>
    </citation>
    <scope>NUCLEOTIDE SEQUENCE [LARGE SCALE GENOMIC DNA]</scope>
    <source>
        <strain evidence="2 3">DSM 12251</strain>
    </source>
</reference>
<evidence type="ECO:0000313" key="3">
    <source>
        <dbReference type="Proteomes" id="UP000534294"/>
    </source>
</evidence>
<protein>
    <submittedName>
        <fullName evidence="2">Type III secretion system TyeA family effector delivery regulator</fullName>
    </submittedName>
</protein>